<accession>A0ABY7BG02</accession>
<dbReference type="Proteomes" id="UP001164745">
    <property type="component" value="Chromosome"/>
</dbReference>
<feature type="domain" description="DUF6079" evidence="7">
    <location>
        <begin position="1032"/>
        <end position="1123"/>
    </location>
</feature>
<dbReference type="Pfam" id="PF26385">
    <property type="entry name" value="DUF6079_4th"/>
    <property type="match status" value="1"/>
</dbReference>
<dbReference type="InterPro" id="IPR058574">
    <property type="entry name" value="DUF6079_6th"/>
</dbReference>
<evidence type="ECO:0000259" key="2">
    <source>
        <dbReference type="Pfam" id="PF19557"/>
    </source>
</evidence>
<evidence type="ECO:0000259" key="5">
    <source>
        <dbReference type="Pfam" id="PF26385"/>
    </source>
</evidence>
<dbReference type="InterPro" id="IPR027417">
    <property type="entry name" value="P-loop_NTPase"/>
</dbReference>
<dbReference type="Pfam" id="PF26388">
    <property type="entry name" value="DUF6079_6th"/>
    <property type="match status" value="1"/>
</dbReference>
<evidence type="ECO:0000313" key="9">
    <source>
        <dbReference type="Proteomes" id="UP001164745"/>
    </source>
</evidence>
<dbReference type="Pfam" id="PF26384">
    <property type="entry name" value="DUF6079_3rd"/>
    <property type="match status" value="1"/>
</dbReference>
<gene>
    <name evidence="8" type="ORF">OTJ99_001835</name>
</gene>
<evidence type="ECO:0000256" key="1">
    <source>
        <dbReference type="SAM" id="Coils"/>
    </source>
</evidence>
<dbReference type="Pfam" id="PF26383">
    <property type="entry name" value="DUF6079_2nd"/>
    <property type="match status" value="1"/>
</dbReference>
<sequence>MRYKDVINFEPIETLIQLVDANEKEKAKTLVKTFVISDSMAEVLCDIVIPQLQFEEFNDNKGIFVVGNYGTGKSHLMAVISAIAEDKDLLDYVNNEKFKKAAEKIAGKFEVVRVEIGSVTTSLRDIILKRDIENDLKRRGIDYTFPSMNEISNNKDSIIEMMAKFEEKYPEKGYLIVIDELLDFLRTRKEHELRLDLGFLRELGEVCKNTRVRIIAGVQESLFDSSSFSHVSDKIMQVKDRFENIIIKKEDIAYVVSQRLLKKNDTQKALIREHLKKFSNLYKNMGDRLEEFVELYPIHPSYIDVFQKVLIAEQREILKTISRTISKLLDEEIPEDDTGIISYDSYWDFIKEMPAARANPDVRQVIDASSVLENIINNSFPKRIYKSYAIKIIKALSVYRLATGDIHVPLGLTIENIKDDLCFYIPDLPEKEEDFLITTIESIIKEILKTVDNKFISYNKENNQYYLDVAKVGIDYMAKIEEKAEIIDDDVVNRHFYNIILRLLNWEEKAATPYVKGHRIWEYDLIWEDKNIERHGYLFLGTPNERPTAQPPRDFYIYFTRLYEFNDWEDNKRDDEVFFSFALNDDTLITKLKMYAAAHELSEGVDTSSRNSYLKWATKFEKEILEIINNNKNTCFNVTYKGETKSMFEILQGRVHSNKTIKELVDKAASICLSQHFSKLYPQYPKFSITITRNNLSELTKQVLNYIAGKKTDTAAKILDAFGLIENERISTKKSIYAKYFADLVAKLPPGKVINRNEIFEKWYSEEEVDKNFKFEPNFVVMILAALIYTGDIVLIGEQGKEYNAGNLDELASTNLVNLINFKYITRPKEIPIKVLERLFELLDLPPGQIKNSSQMEQGIANMQSKLENLIKNTIQISERVTNNILIWDREVFTESEKRKFREDLSNFKNFLDSLKRYNTIARLKTFNFSKDEIEEKFKALKVVEKVKKALDFKEQVDDVVNYLKNAELVTDSNEIKKMIQDLKDELNNILQDIDKLDDFTIKDFKNKLETVKKAYIQAYFEKHKKRRLDINGDEKKKKILSSKEFSNLRRLKSIKDIFSIQKFEEIEKKLSSIKTCFSLIEEDLKKQPVCPHCGFKPNNEEGMSASMLLEKVEDDIYTMVNETKDKILKALEDKVVSENIKLLKEQERKEIEKFLEKREFDEDISPYFITAINNLMEGFDKIEFDVNQLKDYISKKGPMTVDEFKDTMEKFIETMIKGKTKDKIRIIVN</sequence>
<protein>
    <submittedName>
        <fullName evidence="8">DUF6079 family protein</fullName>
    </submittedName>
</protein>
<organism evidence="8 9">
    <name type="scientific">Caldicellulosiruptor naganoensis</name>
    <dbReference type="NCBI Taxonomy" id="29324"/>
    <lineage>
        <taxon>Bacteria</taxon>
        <taxon>Bacillati</taxon>
        <taxon>Bacillota</taxon>
        <taxon>Bacillota incertae sedis</taxon>
        <taxon>Caldicellulosiruptorales</taxon>
        <taxon>Caldicellulosiruptoraceae</taxon>
        <taxon>Caldicellulosiruptor</taxon>
    </lineage>
</organism>
<dbReference type="InterPro" id="IPR058571">
    <property type="entry name" value="DUF6079_3rd"/>
</dbReference>
<evidence type="ECO:0000259" key="6">
    <source>
        <dbReference type="Pfam" id="PF26387"/>
    </source>
</evidence>
<feature type="domain" description="DUF6079" evidence="4">
    <location>
        <begin position="478"/>
        <end position="681"/>
    </location>
</feature>
<feature type="domain" description="DUF6079" evidence="3">
    <location>
        <begin position="265"/>
        <end position="471"/>
    </location>
</feature>
<feature type="coiled-coil region" evidence="1">
    <location>
        <begin position="1129"/>
        <end position="1158"/>
    </location>
</feature>
<dbReference type="InterPro" id="IPR058572">
    <property type="entry name" value="DUF6079_4th"/>
</dbReference>
<dbReference type="InterPro" id="IPR058573">
    <property type="entry name" value="DUF6079_5th"/>
</dbReference>
<evidence type="ECO:0000259" key="3">
    <source>
        <dbReference type="Pfam" id="PF26383"/>
    </source>
</evidence>
<reference evidence="8" key="1">
    <citation type="submission" date="2022-12" db="EMBL/GenBank/DDBJ databases">
        <authorList>
            <person name="Bing R.G."/>
            <person name="Willard D.J."/>
            <person name="Manesh M.J.H."/>
            <person name="Laemthong T."/>
            <person name="Crosby J.R."/>
            <person name="Kelly R.M."/>
        </authorList>
    </citation>
    <scope>NUCLEOTIDE SEQUENCE</scope>
    <source>
        <strain evidence="8">DSM 8991</strain>
    </source>
</reference>
<feature type="coiled-coil region" evidence="1">
    <location>
        <begin position="966"/>
        <end position="1000"/>
    </location>
</feature>
<feature type="domain" description="DUF6079" evidence="2">
    <location>
        <begin position="20"/>
        <end position="249"/>
    </location>
</feature>
<evidence type="ECO:0000259" key="7">
    <source>
        <dbReference type="Pfam" id="PF26388"/>
    </source>
</evidence>
<dbReference type="Gene3D" id="3.40.50.300">
    <property type="entry name" value="P-loop containing nucleotide triphosphate hydrolases"/>
    <property type="match status" value="1"/>
</dbReference>
<dbReference type="Pfam" id="PF26387">
    <property type="entry name" value="DUF6079_5th"/>
    <property type="match status" value="1"/>
</dbReference>
<keyword evidence="9" id="KW-1185">Reference proteome</keyword>
<dbReference type="EMBL" id="CP113864">
    <property type="protein sequence ID" value="WAM31031.1"/>
    <property type="molecule type" value="Genomic_DNA"/>
</dbReference>
<dbReference type="InterPro" id="IPR058569">
    <property type="entry name" value="DUF6079_2nd"/>
</dbReference>
<keyword evidence="1" id="KW-0175">Coiled coil</keyword>
<evidence type="ECO:0000259" key="4">
    <source>
        <dbReference type="Pfam" id="PF26384"/>
    </source>
</evidence>
<evidence type="ECO:0000313" key="8">
    <source>
        <dbReference type="EMBL" id="WAM31031.1"/>
    </source>
</evidence>
<name>A0ABY7BG02_9FIRM</name>
<dbReference type="Pfam" id="PF19557">
    <property type="entry name" value="DUF6079_1st"/>
    <property type="match status" value="1"/>
</dbReference>
<dbReference type="SUPFAM" id="SSF52540">
    <property type="entry name" value="P-loop containing nucleoside triphosphate hydrolases"/>
    <property type="match status" value="1"/>
</dbReference>
<feature type="domain" description="DUF6079" evidence="5">
    <location>
        <begin position="698"/>
        <end position="827"/>
    </location>
</feature>
<feature type="domain" description="DUF6079" evidence="6">
    <location>
        <begin position="832"/>
        <end position="1024"/>
    </location>
</feature>
<dbReference type="InterPro" id="IPR045725">
    <property type="entry name" value="DUF6079_N"/>
</dbReference>
<proteinExistence type="predicted"/>
<dbReference type="RefSeq" id="WP_045165709.1">
    <property type="nucleotide sequence ID" value="NZ_CP113864.1"/>
</dbReference>